<feature type="transmembrane region" description="Helical" evidence="8">
    <location>
        <begin position="394"/>
        <end position="415"/>
    </location>
</feature>
<evidence type="ECO:0000256" key="8">
    <source>
        <dbReference type="SAM" id="Phobius"/>
    </source>
</evidence>
<dbReference type="SUPFAM" id="SSF103473">
    <property type="entry name" value="MFS general substrate transporter"/>
    <property type="match status" value="1"/>
</dbReference>
<dbReference type="Proteomes" id="UP000669060">
    <property type="component" value="Unassembled WGS sequence"/>
</dbReference>
<evidence type="ECO:0000256" key="6">
    <source>
        <dbReference type="ARBA" id="ARBA00023136"/>
    </source>
</evidence>
<keyword evidence="3" id="KW-1003">Cell membrane</keyword>
<evidence type="ECO:0000313" key="11">
    <source>
        <dbReference type="Proteomes" id="UP000669060"/>
    </source>
</evidence>
<sequence>MLQSVSPKHDLPLETEPEATPDTRSGVLAPFGIAAFRIIWICNLFANLGTWAQSVAAAWVVTEAHASPLMVAMIQVAAALPLVLLSIVSGVLADNHDRRKVMLVGLFLELSGAVLITTLAFLGYLDPRMLILSILWLSLGSSITIPAWQAAVNEQVPPRMVGDAVLLNSVNYNVARAAGPAIGGLLLSATGPAWVFLFNALCYVALIWAIWQWRREIPKRTLPPEHIFEGVVAALRFTQYSSVTRLVMLRSFLFGISASAVWALLPLLAHRNPDGNASVYGYMLGALGIGAIIGSTLVSRARRRIGSSRLISLAAAVLALVMLILGAVDSLWVLFPVLVVGGSCWIAAVATYNSAVQILVPDWVKARALALYQTAIYGGLALGSFLWGHFAGSIGVHGALLAAGCTLLVTVALLYNSRLPELEPGHIAPAPDRAPGAPTFAFNPERGAVLVSIEYRIPVAHTRDFVRASRPLRRLRLRNGAERWALYRDVSDQESWQELFLVDNWIQHLRMLDRLTIEDRSIIDTINSMHSGEGPPVVRHGVSYESGSYEAPPDTLG</sequence>
<reference evidence="10 11" key="1">
    <citation type="submission" date="2020-12" db="EMBL/GenBank/DDBJ databases">
        <title>Pseudomonas schmalbachii sp. nov. isolated from millipede gut.</title>
        <authorList>
            <person name="Shelomi M."/>
        </authorList>
    </citation>
    <scope>NUCLEOTIDE SEQUENCE [LARGE SCALE GENOMIC DNA]</scope>
    <source>
        <strain evidence="10 11">Milli4</strain>
    </source>
</reference>
<feature type="transmembrane region" description="Helical" evidence="8">
    <location>
        <begin position="310"/>
        <end position="328"/>
    </location>
</feature>
<evidence type="ECO:0000256" key="5">
    <source>
        <dbReference type="ARBA" id="ARBA00022989"/>
    </source>
</evidence>
<keyword evidence="11" id="KW-1185">Reference proteome</keyword>
<keyword evidence="6 8" id="KW-0472">Membrane</keyword>
<organism evidence="10 11">
    <name type="scientific">Pseudomonas schmalbachii</name>
    <dbReference type="NCBI Taxonomy" id="2816993"/>
    <lineage>
        <taxon>Bacteria</taxon>
        <taxon>Pseudomonadati</taxon>
        <taxon>Pseudomonadota</taxon>
        <taxon>Gammaproteobacteria</taxon>
        <taxon>Pseudomonadales</taxon>
        <taxon>Pseudomonadaceae</taxon>
        <taxon>Pseudomonas</taxon>
    </lineage>
</organism>
<feature type="domain" description="Major facilitator superfamily (MFS) profile" evidence="9">
    <location>
        <begin position="35"/>
        <end position="421"/>
    </location>
</feature>
<feature type="transmembrane region" description="Helical" evidence="8">
    <location>
        <begin position="246"/>
        <end position="265"/>
    </location>
</feature>
<dbReference type="Gene3D" id="1.20.1250.20">
    <property type="entry name" value="MFS general substrate transporter like domains"/>
    <property type="match status" value="1"/>
</dbReference>
<dbReference type="InterPro" id="IPR010290">
    <property type="entry name" value="TM_effector"/>
</dbReference>
<dbReference type="PANTHER" id="PTHR23513">
    <property type="entry name" value="INTEGRAL MEMBRANE EFFLUX PROTEIN-RELATED"/>
    <property type="match status" value="1"/>
</dbReference>
<dbReference type="PROSITE" id="PS50850">
    <property type="entry name" value="MFS"/>
    <property type="match status" value="1"/>
</dbReference>
<name>A0ABS3TL42_9PSED</name>
<dbReference type="CDD" id="cd06173">
    <property type="entry name" value="MFS_MefA_like"/>
    <property type="match status" value="1"/>
</dbReference>
<accession>A0ABS3TL42</accession>
<dbReference type="PANTHER" id="PTHR23513:SF11">
    <property type="entry name" value="STAPHYLOFERRIN A TRANSPORTER"/>
    <property type="match status" value="1"/>
</dbReference>
<feature type="transmembrane region" description="Helical" evidence="8">
    <location>
        <begin position="101"/>
        <end position="122"/>
    </location>
</feature>
<feature type="transmembrane region" description="Helical" evidence="8">
    <location>
        <begin position="69"/>
        <end position="89"/>
    </location>
</feature>
<dbReference type="EMBL" id="JAELYA010000001">
    <property type="protein sequence ID" value="MBO3274371.1"/>
    <property type="molecule type" value="Genomic_DNA"/>
</dbReference>
<feature type="transmembrane region" description="Helical" evidence="8">
    <location>
        <begin position="129"/>
        <end position="151"/>
    </location>
</feature>
<comment type="caution">
    <text evidence="10">The sequence shown here is derived from an EMBL/GenBank/DDBJ whole genome shotgun (WGS) entry which is preliminary data.</text>
</comment>
<dbReference type="InterPro" id="IPR036259">
    <property type="entry name" value="MFS_trans_sf"/>
</dbReference>
<evidence type="ECO:0000256" key="2">
    <source>
        <dbReference type="ARBA" id="ARBA00022448"/>
    </source>
</evidence>
<dbReference type="Pfam" id="PF05977">
    <property type="entry name" value="MFS_3"/>
    <property type="match status" value="1"/>
</dbReference>
<feature type="transmembrane region" description="Helical" evidence="8">
    <location>
        <begin position="334"/>
        <end position="356"/>
    </location>
</feature>
<evidence type="ECO:0000256" key="4">
    <source>
        <dbReference type="ARBA" id="ARBA00022692"/>
    </source>
</evidence>
<evidence type="ECO:0000256" key="3">
    <source>
        <dbReference type="ARBA" id="ARBA00022475"/>
    </source>
</evidence>
<feature type="region of interest" description="Disordered" evidence="7">
    <location>
        <begin position="1"/>
        <end position="21"/>
    </location>
</feature>
<evidence type="ECO:0000256" key="7">
    <source>
        <dbReference type="SAM" id="MobiDB-lite"/>
    </source>
</evidence>
<dbReference type="InterPro" id="IPR020846">
    <property type="entry name" value="MFS_dom"/>
</dbReference>
<keyword evidence="5 8" id="KW-1133">Transmembrane helix</keyword>
<evidence type="ECO:0000256" key="1">
    <source>
        <dbReference type="ARBA" id="ARBA00004651"/>
    </source>
</evidence>
<evidence type="ECO:0000259" key="9">
    <source>
        <dbReference type="PROSITE" id="PS50850"/>
    </source>
</evidence>
<comment type="subcellular location">
    <subcellularLocation>
        <location evidence="1">Cell membrane</location>
        <topology evidence="1">Multi-pass membrane protein</topology>
    </subcellularLocation>
</comment>
<evidence type="ECO:0000313" key="10">
    <source>
        <dbReference type="EMBL" id="MBO3274371.1"/>
    </source>
</evidence>
<proteinExistence type="predicted"/>
<dbReference type="RefSeq" id="WP_208312157.1">
    <property type="nucleotide sequence ID" value="NZ_JAELYA010000001.1"/>
</dbReference>
<feature type="transmembrane region" description="Helical" evidence="8">
    <location>
        <begin position="27"/>
        <end position="48"/>
    </location>
</feature>
<keyword evidence="4 8" id="KW-0812">Transmembrane</keyword>
<feature type="transmembrane region" description="Helical" evidence="8">
    <location>
        <begin position="277"/>
        <end position="298"/>
    </location>
</feature>
<gene>
    <name evidence="10" type="ORF">JFY56_03960</name>
</gene>
<feature type="transmembrane region" description="Helical" evidence="8">
    <location>
        <begin position="193"/>
        <end position="211"/>
    </location>
</feature>
<feature type="transmembrane region" description="Helical" evidence="8">
    <location>
        <begin position="368"/>
        <end position="388"/>
    </location>
</feature>
<protein>
    <submittedName>
        <fullName evidence="10">MFS transporter</fullName>
    </submittedName>
</protein>
<keyword evidence="2" id="KW-0813">Transport</keyword>